<accession>Q74BL7</accession>
<dbReference type="DNASU" id="2686095"/>
<dbReference type="KEGG" id="gsu:GSU2024"/>
<gene>
    <name evidence="1" type="ordered locus">GSU2024</name>
</gene>
<organism evidence="1 2">
    <name type="scientific">Geobacter sulfurreducens (strain ATCC 51573 / DSM 12127 / PCA)</name>
    <dbReference type="NCBI Taxonomy" id="243231"/>
    <lineage>
        <taxon>Bacteria</taxon>
        <taxon>Pseudomonadati</taxon>
        <taxon>Thermodesulfobacteriota</taxon>
        <taxon>Desulfuromonadia</taxon>
        <taxon>Geobacterales</taxon>
        <taxon>Geobacteraceae</taxon>
        <taxon>Geobacter</taxon>
    </lineage>
</organism>
<evidence type="ECO:0000313" key="2">
    <source>
        <dbReference type="Proteomes" id="UP000000577"/>
    </source>
</evidence>
<dbReference type="SMR" id="Q74BL7"/>
<dbReference type="EnsemblBacteria" id="AAR35400">
    <property type="protein sequence ID" value="AAR35400"/>
    <property type="gene ID" value="GSU2024"/>
</dbReference>
<dbReference type="SUPFAM" id="SSF48452">
    <property type="entry name" value="TPR-like"/>
    <property type="match status" value="1"/>
</dbReference>
<dbReference type="AlphaFoldDB" id="Q74BL7"/>
<keyword evidence="2" id="KW-1185">Reference proteome</keyword>
<proteinExistence type="predicted"/>
<dbReference type="PATRIC" id="fig|243231.5.peg.2060"/>
<evidence type="ECO:0000313" key="1">
    <source>
        <dbReference type="EMBL" id="AAR35400.2"/>
    </source>
</evidence>
<dbReference type="InterPro" id="IPR011990">
    <property type="entry name" value="TPR-like_helical_dom_sf"/>
</dbReference>
<name>Q74BL7_GEOSL</name>
<dbReference type="eggNOG" id="COG0457">
    <property type="taxonomic scope" value="Bacteria"/>
</dbReference>
<reference evidence="1 2" key="2">
    <citation type="journal article" date="2012" name="BMC Genomics">
        <title>Comparative genomic analysis of Geobacter sulfurreducens KN400, a strain with enhanced capacity for extracellular electron transfer and electricity production.</title>
        <authorList>
            <person name="Butler J.E."/>
            <person name="Young N.D."/>
            <person name="Aklujkar M."/>
            <person name="Lovley D.R."/>
        </authorList>
    </citation>
    <scope>NUCLEOTIDE SEQUENCE [LARGE SCALE GENOMIC DNA]</scope>
    <source>
        <strain evidence="2">ATCC 51573 / DSM 12127 / PCA</strain>
    </source>
</reference>
<sequence length="375" mass="41207">MTMEHGTESFWTDIKRYEDILAKDPGSYCFAPLSELYRKVGLLDDAIMTARTGIGQHPEYVGGYMALGRACFEKGERTESRAALEKVVRVTPDNLLAQKLLSQIYVDAGESDLARRCLEIILSLSPGDLESKLMLDAMCRQPRENADRADDLFNEMGAAAAIDLEDESLLEEIEIIEELVDEVVDEEDLAAFTAHAPPPPLAEESFADVLLDEEPVANADVPSPRDVLSTGTVADLYIAQGFPKKALAIYRDLLDADPLNEDIRNRMVDLKKRIDEDEARARESVLAEAVSATDTTAQIQGDLTADREAFKEEAASGFAVESAHEVDIPLEVAVSAESSLNVAEEKEASAAHVVSALEGWLDSIRRIRQCRSVLH</sequence>
<dbReference type="Proteomes" id="UP000000577">
    <property type="component" value="Chromosome"/>
</dbReference>
<reference evidence="1 2" key="1">
    <citation type="journal article" date="2003" name="Science">
        <title>Genome of Geobacter sulfurreducens: metal reduction in subsurface environments.</title>
        <authorList>
            <person name="Methe B.A."/>
            <person name="Nelson K.E."/>
            <person name="Eisen J.A."/>
            <person name="Paulsen I.T."/>
            <person name="Nelson W."/>
            <person name="Heidelberg J.F."/>
            <person name="Wu D."/>
            <person name="Wu M."/>
            <person name="Ward N."/>
            <person name="Beanan M.J."/>
            <person name="Dodson R.J."/>
            <person name="Madupu R."/>
            <person name="Brinkac L.M."/>
            <person name="Daugherty S.C."/>
            <person name="DeBoy R.T."/>
            <person name="Durkin A.S."/>
            <person name="Gwinn M."/>
            <person name="Kolonay J.F."/>
            <person name="Sullivan S.A."/>
            <person name="Haft D.H."/>
            <person name="Selengut J."/>
            <person name="Davidsen T.M."/>
            <person name="Zafar N."/>
            <person name="White O."/>
            <person name="Tran B."/>
            <person name="Romero C."/>
            <person name="Forberger H.A."/>
            <person name="Weidman J."/>
            <person name="Khouri H."/>
            <person name="Feldblyum T.V."/>
            <person name="Utterback T.R."/>
            <person name="Van Aken S.E."/>
            <person name="Lovley D.R."/>
            <person name="Fraser C.M."/>
        </authorList>
    </citation>
    <scope>NUCLEOTIDE SEQUENCE [LARGE SCALE GENOMIC DNA]</scope>
    <source>
        <strain evidence="2">ATCC 51573 / DSM 12127 / PCA</strain>
    </source>
</reference>
<dbReference type="Pfam" id="PF13432">
    <property type="entry name" value="TPR_16"/>
    <property type="match status" value="1"/>
</dbReference>
<dbReference type="STRING" id="243231.GSU2024"/>
<dbReference type="Gene3D" id="1.25.40.10">
    <property type="entry name" value="Tetratricopeptide repeat domain"/>
    <property type="match status" value="1"/>
</dbReference>
<dbReference type="InParanoid" id="Q74BL7"/>
<dbReference type="OrthoDB" id="9773829at2"/>
<protein>
    <submittedName>
        <fullName evidence="1">TPR domain protein</fullName>
    </submittedName>
</protein>
<dbReference type="EMBL" id="AE017180">
    <property type="protein sequence ID" value="AAR35400.2"/>
    <property type="molecule type" value="Genomic_DNA"/>
</dbReference>
<dbReference type="HOGENOM" id="CLU_801142_0_0_7"/>